<keyword evidence="3 6" id="KW-0812">Transmembrane</keyword>
<sequence>MFAIYKRDMRSYFVTPIGYVFLAIFYAIAGYYFFGYQLYGGNADFSYLFDALFSMVIFLSPLLTMKMFSEEKRHKTDQGLMTAPVSLTGIVAGKYLAALSIFMLALAITLLYLGIVAVKAPVELAVFLGHFIGMFLLGGALCAIGMFVSVLTESQVIAAVGTIGFGIFFTMVDSVGVMLGTPLIEKVCNYLSFYTHYQDFTTGLLNIADVIFFVSIAALFIFLTVRVLDKRRWS</sequence>
<protein>
    <submittedName>
        <fullName evidence="7">ABC transporter permease subunit</fullName>
    </submittedName>
</protein>
<evidence type="ECO:0000313" key="7">
    <source>
        <dbReference type="EMBL" id="MBC8579278.1"/>
    </source>
</evidence>
<name>A0A926IE15_9FIRM</name>
<dbReference type="GO" id="GO:0005886">
    <property type="term" value="C:plasma membrane"/>
    <property type="evidence" value="ECO:0007669"/>
    <property type="project" value="UniProtKB-SubCell"/>
</dbReference>
<feature type="transmembrane region" description="Helical" evidence="6">
    <location>
        <begin position="12"/>
        <end position="33"/>
    </location>
</feature>
<keyword evidence="2" id="KW-1003">Cell membrane</keyword>
<feature type="transmembrane region" description="Helical" evidence="6">
    <location>
        <begin position="204"/>
        <end position="228"/>
    </location>
</feature>
<gene>
    <name evidence="7" type="ORF">H8718_07035</name>
</gene>
<dbReference type="PANTHER" id="PTHR30294:SF29">
    <property type="entry name" value="MULTIDRUG ABC TRANSPORTER PERMEASE YBHS-RELATED"/>
    <property type="match status" value="1"/>
</dbReference>
<evidence type="ECO:0000256" key="3">
    <source>
        <dbReference type="ARBA" id="ARBA00022692"/>
    </source>
</evidence>
<accession>A0A926IE15</accession>
<evidence type="ECO:0000256" key="2">
    <source>
        <dbReference type="ARBA" id="ARBA00022475"/>
    </source>
</evidence>
<reference evidence="7" key="1">
    <citation type="submission" date="2020-08" db="EMBL/GenBank/DDBJ databases">
        <title>Genome public.</title>
        <authorList>
            <person name="Liu C."/>
            <person name="Sun Q."/>
        </authorList>
    </citation>
    <scope>NUCLEOTIDE SEQUENCE</scope>
    <source>
        <strain evidence="7">NSJ-12</strain>
    </source>
</reference>
<organism evidence="7 8">
    <name type="scientific">Zhenhengia yiwuensis</name>
    <dbReference type="NCBI Taxonomy" id="2763666"/>
    <lineage>
        <taxon>Bacteria</taxon>
        <taxon>Bacillati</taxon>
        <taxon>Bacillota</taxon>
        <taxon>Clostridia</taxon>
        <taxon>Lachnospirales</taxon>
        <taxon>Lachnospiraceae</taxon>
        <taxon>Zhenhengia</taxon>
    </lineage>
</organism>
<proteinExistence type="predicted"/>
<feature type="transmembrane region" description="Helical" evidence="6">
    <location>
        <begin position="45"/>
        <end position="65"/>
    </location>
</feature>
<feature type="transmembrane region" description="Helical" evidence="6">
    <location>
        <begin position="156"/>
        <end position="184"/>
    </location>
</feature>
<evidence type="ECO:0000256" key="5">
    <source>
        <dbReference type="ARBA" id="ARBA00023136"/>
    </source>
</evidence>
<feature type="transmembrane region" description="Helical" evidence="6">
    <location>
        <begin position="124"/>
        <end position="149"/>
    </location>
</feature>
<feature type="transmembrane region" description="Helical" evidence="6">
    <location>
        <begin position="95"/>
        <end position="118"/>
    </location>
</feature>
<keyword evidence="4 6" id="KW-1133">Transmembrane helix</keyword>
<dbReference type="PANTHER" id="PTHR30294">
    <property type="entry name" value="MEMBRANE COMPONENT OF ABC TRANSPORTER YHHJ-RELATED"/>
    <property type="match status" value="1"/>
</dbReference>
<keyword evidence="5 6" id="KW-0472">Membrane</keyword>
<dbReference type="RefSeq" id="WP_249332408.1">
    <property type="nucleotide sequence ID" value="NZ_JACRSY010000009.1"/>
</dbReference>
<comment type="subcellular location">
    <subcellularLocation>
        <location evidence="1">Cell membrane</location>
        <topology evidence="1">Multi-pass membrane protein</topology>
    </subcellularLocation>
</comment>
<dbReference type="Pfam" id="PF12679">
    <property type="entry name" value="ABC2_membrane_2"/>
    <property type="match status" value="1"/>
</dbReference>
<dbReference type="EMBL" id="JACRSY010000009">
    <property type="protein sequence ID" value="MBC8579278.1"/>
    <property type="molecule type" value="Genomic_DNA"/>
</dbReference>
<dbReference type="AlphaFoldDB" id="A0A926IE15"/>
<evidence type="ECO:0000256" key="6">
    <source>
        <dbReference type="SAM" id="Phobius"/>
    </source>
</evidence>
<dbReference type="Proteomes" id="UP000655830">
    <property type="component" value="Unassembled WGS sequence"/>
</dbReference>
<comment type="caution">
    <text evidence="7">The sequence shown here is derived from an EMBL/GenBank/DDBJ whole genome shotgun (WGS) entry which is preliminary data.</text>
</comment>
<evidence type="ECO:0000256" key="4">
    <source>
        <dbReference type="ARBA" id="ARBA00022989"/>
    </source>
</evidence>
<keyword evidence="8" id="KW-1185">Reference proteome</keyword>
<evidence type="ECO:0000256" key="1">
    <source>
        <dbReference type="ARBA" id="ARBA00004651"/>
    </source>
</evidence>
<evidence type="ECO:0000313" key="8">
    <source>
        <dbReference type="Proteomes" id="UP000655830"/>
    </source>
</evidence>
<dbReference type="InterPro" id="IPR051449">
    <property type="entry name" value="ABC-2_transporter_component"/>
</dbReference>
<dbReference type="GO" id="GO:0140359">
    <property type="term" value="F:ABC-type transporter activity"/>
    <property type="evidence" value="ECO:0007669"/>
    <property type="project" value="InterPro"/>
</dbReference>